<feature type="signal peptide" evidence="7">
    <location>
        <begin position="1"/>
        <end position="25"/>
    </location>
</feature>
<dbReference type="Gene3D" id="2.60.40.1120">
    <property type="entry name" value="Carboxypeptidase-like, regulatory domain"/>
    <property type="match status" value="1"/>
</dbReference>
<evidence type="ECO:0000259" key="8">
    <source>
        <dbReference type="Pfam" id="PF25183"/>
    </source>
</evidence>
<dbReference type="RefSeq" id="WP_111457111.1">
    <property type="nucleotide sequence ID" value="NZ_QFYP01000001.1"/>
</dbReference>
<keyword evidence="2" id="KW-0813">Transport</keyword>
<dbReference type="InterPro" id="IPR057601">
    <property type="entry name" value="Oar-like_b-barrel"/>
</dbReference>
<evidence type="ECO:0000313" key="10">
    <source>
        <dbReference type="Proteomes" id="UP000249842"/>
    </source>
</evidence>
<dbReference type="GO" id="GO:0009279">
    <property type="term" value="C:cell outer membrane"/>
    <property type="evidence" value="ECO:0007669"/>
    <property type="project" value="UniProtKB-SubCell"/>
</dbReference>
<name>A0A328B489_9CAUL</name>
<accession>A0A328B489</accession>
<keyword evidence="7" id="KW-0732">Signal</keyword>
<dbReference type="SUPFAM" id="SSF56935">
    <property type="entry name" value="Porins"/>
    <property type="match status" value="1"/>
</dbReference>
<dbReference type="GO" id="GO:0044718">
    <property type="term" value="P:siderophore transmembrane transport"/>
    <property type="evidence" value="ECO:0007669"/>
    <property type="project" value="TreeGrafter"/>
</dbReference>
<dbReference type="InterPro" id="IPR008969">
    <property type="entry name" value="CarboxyPept-like_regulatory"/>
</dbReference>
<evidence type="ECO:0000313" key="9">
    <source>
        <dbReference type="EMBL" id="RAK59818.1"/>
    </source>
</evidence>
<evidence type="ECO:0000256" key="4">
    <source>
        <dbReference type="ARBA" id="ARBA00022692"/>
    </source>
</evidence>
<dbReference type="AlphaFoldDB" id="A0A328B489"/>
<dbReference type="InterPro" id="IPR036942">
    <property type="entry name" value="Beta-barrel_TonB_sf"/>
</dbReference>
<evidence type="ECO:0000256" key="2">
    <source>
        <dbReference type="ARBA" id="ARBA00022448"/>
    </source>
</evidence>
<dbReference type="InterPro" id="IPR039426">
    <property type="entry name" value="TonB-dep_rcpt-like"/>
</dbReference>
<keyword evidence="4" id="KW-0812">Transmembrane</keyword>
<gene>
    <name evidence="9" type="ORF">DJ021_08370</name>
</gene>
<comment type="subcellular location">
    <subcellularLocation>
        <location evidence="1">Cell outer membrane</location>
        <topology evidence="1">Multi-pass membrane protein</topology>
    </subcellularLocation>
</comment>
<evidence type="ECO:0000256" key="5">
    <source>
        <dbReference type="ARBA" id="ARBA00023136"/>
    </source>
</evidence>
<dbReference type="PANTHER" id="PTHR30069">
    <property type="entry name" value="TONB-DEPENDENT OUTER MEMBRANE RECEPTOR"/>
    <property type="match status" value="1"/>
</dbReference>
<sequence>MKLNFSRALCATTALVCVMSSAAHAQETTSAVHGTVTANGKPVAGAMVQLVHTPSGTRAVTSTEAGGVFDARGLRVGGPYTVTVTGRGLPPRTLQNVFLEVGKTSDVEVDLSGANEVEELVVTAAGTKDSDQGPKTVLNRQAIQEVVSINRDPRDLARRDMLVMQDLNGSTRIGVNSGGVSIAGSNPRYNRIAVDGVSAQDNFGLNQGGLTTARGPVTMDAIEQFSVAAVPTDVENGDFVGGAMNMVLRSGGNQFHGVLFDNYLNDGLVGTKTETVKVPSNIHQKNWGAFISGPIWRDRLFFAASYETYETVGVTQYGVPGSGAPNIFSNNGTQATIDAVTGAFNGYASKFNTLGIAATTPVMDKKYSGKIDWNITDRQRASLTYRYAESSNVNTTSLGATTIQLDSGSYTKFDSDKALTFELHSNWTDRFSTFFKATQREFMDSQTPPSGQNFSDVRVCSAPTGDANQLIGGCQNGFDLVNFGPDTFRHANALSEKELRFQLTGEYSMAPHLFKFGVQARRAQPLDLFVNASHGIYYFDSLADFQAGRASELQYQNSTTGNPTDAQFSTTYWTYSVFAQDTLQVTDDLKVTAGVRIDRYDEPDRPVLNPNFVNRTGFTNQTTIDGQQVVMPRLSAEWRATPALTFTGGLGLFSGGTPDVLTGAPFYNTGYTTTSVDIQRVVNAAGATIGYRDAANTPGFTNAIGQAALDNLNTNSTFGYQIPSVVQQLQQGTLTGTPAIPPLGGVIAMDPGFQMPAQWKLFLSGQWDVWNGWHLSADLVATKVQHDITYTDIRAQPLVINGVQQFLPDGRIRYDGLTNGAVPGKTSVNGGSNNDLLITNTDKGHSYTAAVTLSKSWDWGGDFSVGYARQSMQDLSAGLFFGTTAGSLYGSVPAGNDPNHDYLGRSVYEIPNRYKLEFGFHHNFFGDNETRLSLFAERQDGRPFGFTSGDLTGGRGPVFGVTKSAQALYVPDFAAGPSPTNPLKYGMVTFATAADLANFQRYVTNFKIPTGLTDKYSNDNPAISRLDLSLSQQLPTLIQGHKLRVQFDVRNVLNLLNSNWGRVAEYSDTVQLAKVSCADASGAAVPALTSPVCVGYRYSNVPTTVSKSTNSALSLWYAQISLRYEF</sequence>
<dbReference type="Pfam" id="PF25183">
    <property type="entry name" value="OMP_b-brl_4"/>
    <property type="match status" value="1"/>
</dbReference>
<dbReference type="EMBL" id="QFYP01000001">
    <property type="protein sequence ID" value="RAK59818.1"/>
    <property type="molecule type" value="Genomic_DNA"/>
</dbReference>
<organism evidence="9 10">
    <name type="scientific">Phenylobacterium hankyongense</name>
    <dbReference type="NCBI Taxonomy" id="1813876"/>
    <lineage>
        <taxon>Bacteria</taxon>
        <taxon>Pseudomonadati</taxon>
        <taxon>Pseudomonadota</taxon>
        <taxon>Alphaproteobacteria</taxon>
        <taxon>Caulobacterales</taxon>
        <taxon>Caulobacteraceae</taxon>
        <taxon>Phenylobacterium</taxon>
    </lineage>
</organism>
<keyword evidence="3" id="KW-1134">Transmembrane beta strand</keyword>
<comment type="caution">
    <text evidence="9">The sequence shown here is derived from an EMBL/GenBank/DDBJ whole genome shotgun (WGS) entry which is preliminary data.</text>
</comment>
<feature type="domain" description="TonB-dependent transporter Oar-like beta-barrel" evidence="8">
    <location>
        <begin position="247"/>
        <end position="1057"/>
    </location>
</feature>
<dbReference type="Gene3D" id="2.40.170.20">
    <property type="entry name" value="TonB-dependent receptor, beta-barrel domain"/>
    <property type="match status" value="1"/>
</dbReference>
<reference evidence="10" key="1">
    <citation type="submission" date="2018-05" db="EMBL/GenBank/DDBJ databases">
        <authorList>
            <person name="Li X."/>
        </authorList>
    </citation>
    <scope>NUCLEOTIDE SEQUENCE [LARGE SCALE GENOMIC DNA]</scope>
    <source>
        <strain evidence="10">HKS-05</strain>
    </source>
</reference>
<keyword evidence="10" id="KW-1185">Reference proteome</keyword>
<evidence type="ECO:0000256" key="7">
    <source>
        <dbReference type="SAM" id="SignalP"/>
    </source>
</evidence>
<dbReference type="PANTHER" id="PTHR30069:SF46">
    <property type="entry name" value="OAR PROTEIN"/>
    <property type="match status" value="1"/>
</dbReference>
<evidence type="ECO:0000256" key="3">
    <source>
        <dbReference type="ARBA" id="ARBA00022452"/>
    </source>
</evidence>
<proteinExistence type="predicted"/>
<protein>
    <recommendedName>
        <fullName evidence="8">TonB-dependent transporter Oar-like beta-barrel domain-containing protein</fullName>
    </recommendedName>
</protein>
<feature type="chain" id="PRO_5016333947" description="TonB-dependent transporter Oar-like beta-barrel domain-containing protein" evidence="7">
    <location>
        <begin position="26"/>
        <end position="1126"/>
    </location>
</feature>
<dbReference type="Pfam" id="PF13620">
    <property type="entry name" value="CarboxypepD_reg"/>
    <property type="match status" value="1"/>
</dbReference>
<evidence type="ECO:0000256" key="1">
    <source>
        <dbReference type="ARBA" id="ARBA00004571"/>
    </source>
</evidence>
<evidence type="ECO:0000256" key="6">
    <source>
        <dbReference type="ARBA" id="ARBA00023237"/>
    </source>
</evidence>
<dbReference type="GO" id="GO:0015344">
    <property type="term" value="F:siderophore uptake transmembrane transporter activity"/>
    <property type="evidence" value="ECO:0007669"/>
    <property type="project" value="TreeGrafter"/>
</dbReference>
<keyword evidence="6" id="KW-0998">Cell outer membrane</keyword>
<dbReference type="Proteomes" id="UP000249842">
    <property type="component" value="Unassembled WGS sequence"/>
</dbReference>
<dbReference type="SUPFAM" id="SSF49464">
    <property type="entry name" value="Carboxypeptidase regulatory domain-like"/>
    <property type="match status" value="1"/>
</dbReference>
<dbReference type="OrthoDB" id="9768147at2"/>
<keyword evidence="5" id="KW-0472">Membrane</keyword>